<name>A0ABN9UNS1_9DINO</name>
<dbReference type="SMART" id="SM00220">
    <property type="entry name" value="S_TKc"/>
    <property type="match status" value="1"/>
</dbReference>
<dbReference type="Pfam" id="PF00069">
    <property type="entry name" value="Pkinase"/>
    <property type="match status" value="1"/>
</dbReference>
<keyword evidence="2" id="KW-0067">ATP-binding</keyword>
<dbReference type="PIRSF" id="PIRSF000654">
    <property type="entry name" value="Integrin-linked_kinase"/>
    <property type="match status" value="1"/>
</dbReference>
<dbReference type="InterPro" id="IPR000719">
    <property type="entry name" value="Prot_kinase_dom"/>
</dbReference>
<dbReference type="InterPro" id="IPR011009">
    <property type="entry name" value="Kinase-like_dom_sf"/>
</dbReference>
<dbReference type="Proteomes" id="UP001189429">
    <property type="component" value="Unassembled WGS sequence"/>
</dbReference>
<evidence type="ECO:0000256" key="1">
    <source>
        <dbReference type="ARBA" id="ARBA00022741"/>
    </source>
</evidence>
<reference evidence="4" key="1">
    <citation type="submission" date="2023-10" db="EMBL/GenBank/DDBJ databases">
        <authorList>
            <person name="Chen Y."/>
            <person name="Shah S."/>
            <person name="Dougan E. K."/>
            <person name="Thang M."/>
            <person name="Chan C."/>
        </authorList>
    </citation>
    <scope>NUCLEOTIDE SEQUENCE [LARGE SCALE GENOMIC DNA]</scope>
</reference>
<keyword evidence="5" id="KW-1185">Reference proteome</keyword>
<dbReference type="Gene3D" id="1.10.510.10">
    <property type="entry name" value="Transferase(Phosphotransferase) domain 1"/>
    <property type="match status" value="1"/>
</dbReference>
<dbReference type="InterPro" id="IPR001245">
    <property type="entry name" value="Ser-Thr/Tyr_kinase_cat_dom"/>
</dbReference>
<dbReference type="PANTHER" id="PTHR44329">
    <property type="entry name" value="SERINE/THREONINE-PROTEIN KINASE TNNI3K-RELATED"/>
    <property type="match status" value="1"/>
</dbReference>
<dbReference type="SUPFAM" id="SSF56112">
    <property type="entry name" value="Protein kinase-like (PK-like)"/>
    <property type="match status" value="1"/>
</dbReference>
<dbReference type="EMBL" id="CAUYUJ010016034">
    <property type="protein sequence ID" value="CAK0861027.1"/>
    <property type="molecule type" value="Genomic_DNA"/>
</dbReference>
<dbReference type="InterPro" id="IPR051681">
    <property type="entry name" value="Ser/Thr_Kinases-Pseudokinases"/>
</dbReference>
<dbReference type="PANTHER" id="PTHR44329:SF298">
    <property type="entry name" value="MIXED LINEAGE KINASE DOMAIN-LIKE PROTEIN"/>
    <property type="match status" value="1"/>
</dbReference>
<dbReference type="PRINTS" id="PR00109">
    <property type="entry name" value="TYRKINASE"/>
</dbReference>
<accession>A0ABN9UNS1</accession>
<evidence type="ECO:0000256" key="2">
    <source>
        <dbReference type="ARBA" id="ARBA00022840"/>
    </source>
</evidence>
<feature type="domain" description="Protein kinase" evidence="3">
    <location>
        <begin position="1"/>
        <end position="238"/>
    </location>
</feature>
<dbReference type="PROSITE" id="PS00108">
    <property type="entry name" value="PROTEIN_KINASE_ST"/>
    <property type="match status" value="1"/>
</dbReference>
<keyword evidence="1" id="KW-0547">Nucleotide-binding</keyword>
<sequence length="259" mass="28680">MMGDNRTKLNELLKEAHVMASLRHPNICRFIGVCTDGRQRGKRYIISELLDCSLFDLVHRPGKTDWSGVLDPLLVMRVAEGICAGLAYIHENSLVHADLKSSNILVDLSRARTRGGGPEPRICDFGHAAVRTAASPHDRLCTPHWAAPEVLRREGLGSAADMYSVGVLLWEMLAKTIPHADLYFGQVIAVVGWAGVTPDKSLLPYVPDSLRGLMEDCLSFLPDERPSASKAKERLQRIPRRLRLQVMQMLAGFLPCGHV</sequence>
<dbReference type="PROSITE" id="PS50011">
    <property type="entry name" value="PROTEIN_KINASE_DOM"/>
    <property type="match status" value="1"/>
</dbReference>
<dbReference type="InterPro" id="IPR008271">
    <property type="entry name" value="Ser/Thr_kinase_AS"/>
</dbReference>
<proteinExistence type="predicted"/>
<evidence type="ECO:0000259" key="3">
    <source>
        <dbReference type="PROSITE" id="PS50011"/>
    </source>
</evidence>
<comment type="caution">
    <text evidence="4">The sequence shown here is derived from an EMBL/GenBank/DDBJ whole genome shotgun (WGS) entry which is preliminary data.</text>
</comment>
<evidence type="ECO:0000313" key="4">
    <source>
        <dbReference type="EMBL" id="CAK0861027.1"/>
    </source>
</evidence>
<gene>
    <name evidence="4" type="ORF">PCOR1329_LOCUS49822</name>
</gene>
<evidence type="ECO:0000313" key="5">
    <source>
        <dbReference type="Proteomes" id="UP001189429"/>
    </source>
</evidence>
<protein>
    <recommendedName>
        <fullName evidence="3">Protein kinase domain-containing protein</fullName>
    </recommendedName>
</protein>
<organism evidence="4 5">
    <name type="scientific">Prorocentrum cordatum</name>
    <dbReference type="NCBI Taxonomy" id="2364126"/>
    <lineage>
        <taxon>Eukaryota</taxon>
        <taxon>Sar</taxon>
        <taxon>Alveolata</taxon>
        <taxon>Dinophyceae</taxon>
        <taxon>Prorocentrales</taxon>
        <taxon>Prorocentraceae</taxon>
        <taxon>Prorocentrum</taxon>
    </lineage>
</organism>